<dbReference type="SMART" id="SM00228">
    <property type="entry name" value="PDZ"/>
    <property type="match status" value="1"/>
</dbReference>
<evidence type="ECO:0000256" key="6">
    <source>
        <dbReference type="ARBA" id="ARBA00022840"/>
    </source>
</evidence>
<dbReference type="InterPro" id="IPR000095">
    <property type="entry name" value="CRIB_dom"/>
</dbReference>
<dbReference type="Gene3D" id="3.90.810.10">
    <property type="entry name" value="CRIB domain"/>
    <property type="match status" value="1"/>
</dbReference>
<dbReference type="PROSITE" id="PS50011">
    <property type="entry name" value="PROTEIN_KINASE_DOM"/>
    <property type="match status" value="1"/>
</dbReference>
<evidence type="ECO:0000256" key="9">
    <source>
        <dbReference type="ARBA" id="ARBA00048679"/>
    </source>
</evidence>
<sequence length="495" mass="54466">MSGEVAGIGALLKPNKYSILKFVDLHPGGAAALSGQVFEDDRLVAVDGVVVRGMTPQEVAPLIRGPVGSKIDLELLRPGASQTVIVTLTRQPIQQVGPPASSKPRKSDPPSPGPARSGASSDGDMQISAPFNFQHKFHVQVDPNSRTGFRGLPPGWEDQLAQAKISKEEALQNGDAILEVLKFQMEQGCQPALPTQQQASIEARLAVTFINDDPSNKYVIAPKAIGQGGMGTIYLANDKKAGRQFAVKKLMLSKTTDLPALQNEIAMMRTSAHPNVVEYIESFMFDRCLWVVMEYMDGGSLTNLLQAFSQSKVQLSESEIAALLLGSVGAIAYLHQLGRMHRDIKSDNLLLNSRGDIKMADFGFCVQLTQEKDMRHSMVGTPYWMAPELVRGQSYDQKVDIWSLGIMMIEMAEGEPPYLKEQPLRALYLIATRGTPKLKQPSKYSAMFMDFYDRCLHVDPKKRATASELMQHPLMGTAISKQHIAAVVTRYRKVR</sequence>
<evidence type="ECO:0008006" key="16">
    <source>
        <dbReference type="Google" id="ProtNLM"/>
    </source>
</evidence>
<keyword evidence="4" id="KW-0479">Metal-binding</keyword>
<evidence type="ECO:0000256" key="11">
    <source>
        <dbReference type="SAM" id="MobiDB-lite"/>
    </source>
</evidence>
<evidence type="ECO:0000256" key="5">
    <source>
        <dbReference type="ARBA" id="ARBA00022741"/>
    </source>
</evidence>
<organism evidence="15">
    <name type="scientific">Hanusia phi</name>
    <dbReference type="NCBI Taxonomy" id="3032"/>
    <lineage>
        <taxon>Eukaryota</taxon>
        <taxon>Cryptophyceae</taxon>
        <taxon>Pyrenomonadales</taxon>
        <taxon>Geminigeraceae</taxon>
        <taxon>Hanusia</taxon>
    </lineage>
</organism>
<dbReference type="GO" id="GO:0004674">
    <property type="term" value="F:protein serine/threonine kinase activity"/>
    <property type="evidence" value="ECO:0007669"/>
    <property type="project" value="UniProtKB-EC"/>
</dbReference>
<keyword evidence="3" id="KW-0808">Transferase</keyword>
<feature type="binding site" evidence="10">
    <location>
        <position position="249"/>
    </location>
    <ligand>
        <name>ATP</name>
        <dbReference type="ChEBI" id="CHEBI:30616"/>
    </ligand>
</feature>
<keyword evidence="5 10" id="KW-0547">Nucleotide-binding</keyword>
<feature type="domain" description="CRIB" evidence="14">
    <location>
        <begin position="127"/>
        <end position="140"/>
    </location>
</feature>
<dbReference type="Gene3D" id="2.30.42.10">
    <property type="match status" value="1"/>
</dbReference>
<dbReference type="AlphaFoldDB" id="A0A7S0ECW0"/>
<dbReference type="SUPFAM" id="SSF56112">
    <property type="entry name" value="Protein kinase-like (PK-like)"/>
    <property type="match status" value="1"/>
</dbReference>
<dbReference type="PROSITE" id="PS00107">
    <property type="entry name" value="PROTEIN_KINASE_ATP"/>
    <property type="match status" value="1"/>
</dbReference>
<dbReference type="Gene3D" id="1.10.510.10">
    <property type="entry name" value="Transferase(Phosphotransferase) domain 1"/>
    <property type="match status" value="1"/>
</dbReference>
<protein>
    <recommendedName>
        <fullName evidence="16">Non-specific serine/threonine protein kinase</fullName>
    </recommendedName>
</protein>
<evidence type="ECO:0000259" key="13">
    <source>
        <dbReference type="PROSITE" id="PS50106"/>
    </source>
</evidence>
<dbReference type="InterPro" id="IPR011009">
    <property type="entry name" value="Kinase-like_dom_sf"/>
</dbReference>
<evidence type="ECO:0000256" key="1">
    <source>
        <dbReference type="ARBA" id="ARBA00001946"/>
    </source>
</evidence>
<evidence type="ECO:0000256" key="10">
    <source>
        <dbReference type="PROSITE-ProRule" id="PRU10141"/>
    </source>
</evidence>
<gene>
    <name evidence="15" type="ORF">HPHI1048_LOCUS9001</name>
</gene>
<dbReference type="Pfam" id="PF00069">
    <property type="entry name" value="Pkinase"/>
    <property type="match status" value="1"/>
</dbReference>
<feature type="domain" description="PDZ" evidence="13">
    <location>
        <begin position="1"/>
        <end position="64"/>
    </location>
</feature>
<evidence type="ECO:0000256" key="8">
    <source>
        <dbReference type="ARBA" id="ARBA00047899"/>
    </source>
</evidence>
<dbReference type="InterPro" id="IPR036034">
    <property type="entry name" value="PDZ_sf"/>
</dbReference>
<dbReference type="SUPFAM" id="SSF50156">
    <property type="entry name" value="PDZ domain-like"/>
    <property type="match status" value="1"/>
</dbReference>
<dbReference type="CDD" id="cd06782">
    <property type="entry name" value="cpPDZ_CPP-like"/>
    <property type="match status" value="1"/>
</dbReference>
<dbReference type="PANTHER" id="PTHR45832">
    <property type="entry name" value="SERINE/THREONINE-PROTEIN KINASE SAMKA-RELATED-RELATED"/>
    <property type="match status" value="1"/>
</dbReference>
<keyword evidence="7" id="KW-0460">Magnesium</keyword>
<keyword evidence="6 10" id="KW-0067">ATP-binding</keyword>
<reference evidence="15" key="1">
    <citation type="submission" date="2021-01" db="EMBL/GenBank/DDBJ databases">
        <authorList>
            <person name="Corre E."/>
            <person name="Pelletier E."/>
            <person name="Niang G."/>
            <person name="Scheremetjew M."/>
            <person name="Finn R."/>
            <person name="Kale V."/>
            <person name="Holt S."/>
            <person name="Cochrane G."/>
            <person name="Meng A."/>
            <person name="Brown T."/>
            <person name="Cohen L."/>
        </authorList>
    </citation>
    <scope>NUCLEOTIDE SEQUENCE</scope>
    <source>
        <strain evidence="15">CCMP325</strain>
    </source>
</reference>
<dbReference type="InterPro" id="IPR041489">
    <property type="entry name" value="PDZ_6"/>
</dbReference>
<dbReference type="PROSITE" id="PS50108">
    <property type="entry name" value="CRIB"/>
    <property type="match status" value="1"/>
</dbReference>
<evidence type="ECO:0000256" key="3">
    <source>
        <dbReference type="ARBA" id="ARBA00022679"/>
    </source>
</evidence>
<dbReference type="InterPro" id="IPR000719">
    <property type="entry name" value="Prot_kinase_dom"/>
</dbReference>
<dbReference type="PANTHER" id="PTHR45832:SF22">
    <property type="entry name" value="SERINE_THREONINE-PROTEIN KINASE SAMKA-RELATED"/>
    <property type="match status" value="1"/>
</dbReference>
<evidence type="ECO:0000256" key="2">
    <source>
        <dbReference type="ARBA" id="ARBA00008874"/>
    </source>
</evidence>
<dbReference type="EMBL" id="HBEO01013220">
    <property type="protein sequence ID" value="CAD8481452.1"/>
    <property type="molecule type" value="Transcribed_RNA"/>
</dbReference>
<evidence type="ECO:0000259" key="14">
    <source>
        <dbReference type="PROSITE" id="PS50108"/>
    </source>
</evidence>
<evidence type="ECO:0000313" key="15">
    <source>
        <dbReference type="EMBL" id="CAD8481452.1"/>
    </source>
</evidence>
<dbReference type="InterPro" id="IPR018506">
    <property type="entry name" value="Cyt_B5_heme-BS"/>
</dbReference>
<dbReference type="Pfam" id="PF00786">
    <property type="entry name" value="PBD"/>
    <property type="match status" value="1"/>
</dbReference>
<comment type="catalytic activity">
    <reaction evidence="9">
        <text>L-seryl-[protein] + ATP = O-phospho-L-seryl-[protein] + ADP + H(+)</text>
        <dbReference type="Rhea" id="RHEA:17989"/>
        <dbReference type="Rhea" id="RHEA-COMP:9863"/>
        <dbReference type="Rhea" id="RHEA-COMP:11604"/>
        <dbReference type="ChEBI" id="CHEBI:15378"/>
        <dbReference type="ChEBI" id="CHEBI:29999"/>
        <dbReference type="ChEBI" id="CHEBI:30616"/>
        <dbReference type="ChEBI" id="CHEBI:83421"/>
        <dbReference type="ChEBI" id="CHEBI:456216"/>
        <dbReference type="EC" id="2.7.11.1"/>
    </reaction>
</comment>
<dbReference type="PROSITE" id="PS00191">
    <property type="entry name" value="CYTOCHROME_B5_1"/>
    <property type="match status" value="1"/>
</dbReference>
<feature type="domain" description="Protein kinase" evidence="12">
    <location>
        <begin position="219"/>
        <end position="475"/>
    </location>
</feature>
<dbReference type="CDD" id="cd06614">
    <property type="entry name" value="STKc_PAK"/>
    <property type="match status" value="1"/>
</dbReference>
<comment type="catalytic activity">
    <reaction evidence="8">
        <text>L-threonyl-[protein] + ATP = O-phospho-L-threonyl-[protein] + ADP + H(+)</text>
        <dbReference type="Rhea" id="RHEA:46608"/>
        <dbReference type="Rhea" id="RHEA-COMP:11060"/>
        <dbReference type="Rhea" id="RHEA-COMP:11605"/>
        <dbReference type="ChEBI" id="CHEBI:15378"/>
        <dbReference type="ChEBI" id="CHEBI:30013"/>
        <dbReference type="ChEBI" id="CHEBI:30616"/>
        <dbReference type="ChEBI" id="CHEBI:61977"/>
        <dbReference type="ChEBI" id="CHEBI:456216"/>
        <dbReference type="EC" id="2.7.11.1"/>
    </reaction>
</comment>
<dbReference type="SMART" id="SM00285">
    <property type="entry name" value="PBD"/>
    <property type="match status" value="1"/>
</dbReference>
<dbReference type="GO" id="GO:0020037">
    <property type="term" value="F:heme binding"/>
    <property type="evidence" value="ECO:0007669"/>
    <property type="project" value="InterPro"/>
</dbReference>
<evidence type="ECO:0000256" key="4">
    <source>
        <dbReference type="ARBA" id="ARBA00022723"/>
    </source>
</evidence>
<dbReference type="InterPro" id="IPR051931">
    <property type="entry name" value="PAK3-like"/>
</dbReference>
<dbReference type="Pfam" id="PF17820">
    <property type="entry name" value="PDZ_6"/>
    <property type="match status" value="1"/>
</dbReference>
<comment type="cofactor">
    <cofactor evidence="1">
        <name>Mg(2+)</name>
        <dbReference type="ChEBI" id="CHEBI:18420"/>
    </cofactor>
</comment>
<accession>A0A7S0ECW0</accession>
<proteinExistence type="inferred from homology"/>
<dbReference type="FunFam" id="1.10.510.10:FF:000768">
    <property type="entry name" value="Non-specific serine/threonine protein kinase"/>
    <property type="match status" value="1"/>
</dbReference>
<dbReference type="SMART" id="SM00220">
    <property type="entry name" value="S_TKc"/>
    <property type="match status" value="1"/>
</dbReference>
<dbReference type="GO" id="GO:0046872">
    <property type="term" value="F:metal ion binding"/>
    <property type="evidence" value="ECO:0007669"/>
    <property type="project" value="UniProtKB-KW"/>
</dbReference>
<dbReference type="GO" id="GO:0005524">
    <property type="term" value="F:ATP binding"/>
    <property type="evidence" value="ECO:0007669"/>
    <property type="project" value="UniProtKB-UniRule"/>
</dbReference>
<dbReference type="InterPro" id="IPR017441">
    <property type="entry name" value="Protein_kinase_ATP_BS"/>
</dbReference>
<dbReference type="PROSITE" id="PS50106">
    <property type="entry name" value="PDZ"/>
    <property type="match status" value="1"/>
</dbReference>
<name>A0A7S0ECW0_9CRYP</name>
<comment type="similarity">
    <text evidence="2">Belongs to the protein kinase superfamily. STE Ser/Thr protein kinase family. STE20 subfamily.</text>
</comment>
<feature type="region of interest" description="Disordered" evidence="11">
    <location>
        <begin position="89"/>
        <end position="127"/>
    </location>
</feature>
<evidence type="ECO:0000259" key="12">
    <source>
        <dbReference type="PROSITE" id="PS50011"/>
    </source>
</evidence>
<dbReference type="InterPro" id="IPR001478">
    <property type="entry name" value="PDZ"/>
</dbReference>
<dbReference type="InterPro" id="IPR036936">
    <property type="entry name" value="CRIB_dom_sf"/>
</dbReference>
<evidence type="ECO:0000256" key="7">
    <source>
        <dbReference type="ARBA" id="ARBA00022842"/>
    </source>
</evidence>
<feature type="compositionally biased region" description="Low complexity" evidence="11">
    <location>
        <begin position="114"/>
        <end position="124"/>
    </location>
</feature>